<reference evidence="3" key="1">
    <citation type="journal article" date="2014" name="Int. J. Syst. Evol. Microbiol.">
        <title>Complete genome sequence of Corynebacterium casei LMG S-19264T (=DSM 44701T), isolated from a smear-ripened cheese.</title>
        <authorList>
            <consortium name="US DOE Joint Genome Institute (JGI-PGF)"/>
            <person name="Walter F."/>
            <person name="Albersmeier A."/>
            <person name="Kalinowski J."/>
            <person name="Ruckert C."/>
        </authorList>
    </citation>
    <scope>NUCLEOTIDE SEQUENCE</scope>
    <source>
        <strain evidence="3">NBRC 108769</strain>
    </source>
</reference>
<keyword evidence="4" id="KW-1185">Reference proteome</keyword>
<dbReference type="Gene3D" id="2.160.10.10">
    <property type="entry name" value="Hexapeptide repeat proteins"/>
    <property type="match status" value="1"/>
</dbReference>
<dbReference type="Pfam" id="PF13562">
    <property type="entry name" value="NTP_transf_4"/>
    <property type="match status" value="1"/>
</dbReference>
<dbReference type="PANTHER" id="PTHR43584:SF9">
    <property type="entry name" value="TRANSFERASE HEXAPEPTIDE REPEAT CONTAINING PROTEIN"/>
    <property type="match status" value="1"/>
</dbReference>
<proteinExistence type="predicted"/>
<evidence type="ECO:0000313" key="4">
    <source>
        <dbReference type="Proteomes" id="UP001156666"/>
    </source>
</evidence>
<dbReference type="GO" id="GO:0016779">
    <property type="term" value="F:nucleotidyltransferase activity"/>
    <property type="evidence" value="ECO:0007669"/>
    <property type="project" value="UniProtKB-ARBA"/>
</dbReference>
<dbReference type="EMBL" id="BSOH01000027">
    <property type="protein sequence ID" value="GLR19136.1"/>
    <property type="molecule type" value="Genomic_DNA"/>
</dbReference>
<dbReference type="SUPFAM" id="SSF51161">
    <property type="entry name" value="Trimeric LpxA-like enzymes"/>
    <property type="match status" value="1"/>
</dbReference>
<keyword evidence="1" id="KW-0808">Transferase</keyword>
<keyword evidence="2" id="KW-0012">Acyltransferase</keyword>
<evidence type="ECO:0000313" key="3">
    <source>
        <dbReference type="EMBL" id="GLR19136.1"/>
    </source>
</evidence>
<dbReference type="InterPro" id="IPR011004">
    <property type="entry name" value="Trimer_LpxA-like_sf"/>
</dbReference>
<protein>
    <submittedName>
        <fullName evidence="3">Glucose-1-phosphate thymidylyltransferase</fullName>
    </submittedName>
</protein>
<evidence type="ECO:0000256" key="2">
    <source>
        <dbReference type="ARBA" id="ARBA00023315"/>
    </source>
</evidence>
<name>A0AA37WEU9_9BACT</name>
<gene>
    <name evidence="3" type="ORF">GCM10007940_37520</name>
</gene>
<sequence>MGMNLILFDDDSRDRMLPLVYTRPVCELRVGILTIREKWELLLDTKASYITQDYLSKKYPIQITDRNLVINGALLPTKKLVELFSQLETNQAVIYNDELLAANLDDVQFKLLEDDLPISELSGYDISKDTSIQLVDELWKIYTLNGSEIENDFSLITKDRTTQPISHSNTIIGTGRIFLEEGAIVEGAIMNSNNGSIYIGKDAEVMEGSMIRGGFALCANSKVKMGAKVYGPTTVGPWSKIGGEVNNSVILGYSNKGHDGYMGNSVIGEWCNIGADTQTSNLKNNYTDIKLWNYQEKRFIQTGEQFCGLIMADHAKSGISIMFNTGTVVGVASNIFGTGYPRNFIPSFAWGSIKGYETYKLDKAFDTMERVMKRRGMKLNELDKEIIETIYSDSAKYRSWEK</sequence>
<dbReference type="InterPro" id="IPR050065">
    <property type="entry name" value="GlmU-like"/>
</dbReference>
<dbReference type="GO" id="GO:0016746">
    <property type="term" value="F:acyltransferase activity"/>
    <property type="evidence" value="ECO:0007669"/>
    <property type="project" value="UniProtKB-KW"/>
</dbReference>
<reference evidence="3" key="2">
    <citation type="submission" date="2023-01" db="EMBL/GenBank/DDBJ databases">
        <title>Draft genome sequence of Portibacter lacus strain NBRC 108769.</title>
        <authorList>
            <person name="Sun Q."/>
            <person name="Mori K."/>
        </authorList>
    </citation>
    <scope>NUCLEOTIDE SEQUENCE</scope>
    <source>
        <strain evidence="3">NBRC 108769</strain>
    </source>
</reference>
<organism evidence="3 4">
    <name type="scientific">Portibacter lacus</name>
    <dbReference type="NCBI Taxonomy" id="1099794"/>
    <lineage>
        <taxon>Bacteria</taxon>
        <taxon>Pseudomonadati</taxon>
        <taxon>Bacteroidota</taxon>
        <taxon>Saprospiria</taxon>
        <taxon>Saprospirales</taxon>
        <taxon>Haliscomenobacteraceae</taxon>
        <taxon>Portibacter</taxon>
    </lineage>
</organism>
<dbReference type="NCBIfam" id="TIGR03991">
    <property type="entry name" value="alt_bact_glmU"/>
    <property type="match status" value="1"/>
</dbReference>
<comment type="caution">
    <text evidence="3">The sequence shown here is derived from an EMBL/GenBank/DDBJ whole genome shotgun (WGS) entry which is preliminary data.</text>
</comment>
<accession>A0AA37WEU9</accession>
<dbReference type="Proteomes" id="UP001156666">
    <property type="component" value="Unassembled WGS sequence"/>
</dbReference>
<dbReference type="InterPro" id="IPR023917">
    <property type="entry name" value="Bifunctiontional_GlmU_bac-type"/>
</dbReference>
<dbReference type="AlphaFoldDB" id="A0AA37WEU9"/>
<evidence type="ECO:0000256" key="1">
    <source>
        <dbReference type="ARBA" id="ARBA00022679"/>
    </source>
</evidence>
<dbReference type="PANTHER" id="PTHR43584">
    <property type="entry name" value="NUCLEOTIDYL TRANSFERASE"/>
    <property type="match status" value="1"/>
</dbReference>